<dbReference type="EMBL" id="JAWDGP010001264">
    <property type="protein sequence ID" value="KAK3793275.1"/>
    <property type="molecule type" value="Genomic_DNA"/>
</dbReference>
<dbReference type="Proteomes" id="UP001283361">
    <property type="component" value="Unassembled WGS sequence"/>
</dbReference>
<accession>A0AAE1E4J3</accession>
<reference evidence="1" key="1">
    <citation type="journal article" date="2023" name="G3 (Bethesda)">
        <title>A reference genome for the long-term kleptoplast-retaining sea slug Elysia crispata morphotype clarki.</title>
        <authorList>
            <person name="Eastman K.E."/>
            <person name="Pendleton A.L."/>
            <person name="Shaikh M.A."/>
            <person name="Suttiyut T."/>
            <person name="Ogas R."/>
            <person name="Tomko P."/>
            <person name="Gavelis G."/>
            <person name="Widhalm J.R."/>
            <person name="Wisecaver J.H."/>
        </authorList>
    </citation>
    <scope>NUCLEOTIDE SEQUENCE</scope>
    <source>
        <strain evidence="1">ECLA1</strain>
    </source>
</reference>
<sequence>MGTAHCTARNSCPGHPWPHLQSLLLKDGDYTLYSQKLLSRPAWATSSVIVTQRWGIQTVQPETLVPGEINARSS</sequence>
<protein>
    <submittedName>
        <fullName evidence="1">Uncharacterized protein</fullName>
    </submittedName>
</protein>
<dbReference type="AlphaFoldDB" id="A0AAE1E4J3"/>
<gene>
    <name evidence="1" type="ORF">RRG08_014753</name>
</gene>
<name>A0AAE1E4J3_9GAST</name>
<keyword evidence="2" id="KW-1185">Reference proteome</keyword>
<evidence type="ECO:0000313" key="1">
    <source>
        <dbReference type="EMBL" id="KAK3793275.1"/>
    </source>
</evidence>
<comment type="caution">
    <text evidence="1">The sequence shown here is derived from an EMBL/GenBank/DDBJ whole genome shotgun (WGS) entry which is preliminary data.</text>
</comment>
<evidence type="ECO:0000313" key="2">
    <source>
        <dbReference type="Proteomes" id="UP001283361"/>
    </source>
</evidence>
<proteinExistence type="predicted"/>
<organism evidence="1 2">
    <name type="scientific">Elysia crispata</name>
    <name type="common">lettuce slug</name>
    <dbReference type="NCBI Taxonomy" id="231223"/>
    <lineage>
        <taxon>Eukaryota</taxon>
        <taxon>Metazoa</taxon>
        <taxon>Spiralia</taxon>
        <taxon>Lophotrochozoa</taxon>
        <taxon>Mollusca</taxon>
        <taxon>Gastropoda</taxon>
        <taxon>Heterobranchia</taxon>
        <taxon>Euthyneura</taxon>
        <taxon>Panpulmonata</taxon>
        <taxon>Sacoglossa</taxon>
        <taxon>Placobranchoidea</taxon>
        <taxon>Plakobranchidae</taxon>
        <taxon>Elysia</taxon>
    </lineage>
</organism>